<protein>
    <recommendedName>
        <fullName evidence="3">AB hydrolase-1 domain-containing protein</fullName>
    </recommendedName>
</protein>
<evidence type="ECO:0000256" key="1">
    <source>
        <dbReference type="SAM" id="MobiDB-lite"/>
    </source>
</evidence>
<proteinExistence type="predicted"/>
<comment type="caution">
    <text evidence="4">The sequence shown here is derived from an EMBL/GenBank/DDBJ whole genome shotgun (WGS) entry which is preliminary data.</text>
</comment>
<keyword evidence="5" id="KW-1185">Reference proteome</keyword>
<dbReference type="Gene3D" id="3.40.50.1820">
    <property type="entry name" value="alpha/beta hydrolase"/>
    <property type="match status" value="1"/>
</dbReference>
<keyword evidence="2" id="KW-0812">Transmembrane</keyword>
<dbReference type="PANTHER" id="PTHR45763:SF51">
    <property type="entry name" value="ALPHA_BETA-HYDROLASES SUPERFAMILY PROTEIN"/>
    <property type="match status" value="1"/>
</dbReference>
<dbReference type="Proteomes" id="UP001345219">
    <property type="component" value="Chromosome 21"/>
</dbReference>
<dbReference type="SUPFAM" id="SSF53474">
    <property type="entry name" value="alpha/beta-Hydrolases"/>
    <property type="match status" value="1"/>
</dbReference>
<dbReference type="InterPro" id="IPR000073">
    <property type="entry name" value="AB_hydrolase_1"/>
</dbReference>
<name>A0AAN7JME0_9MYRT</name>
<feature type="region of interest" description="Disordered" evidence="1">
    <location>
        <begin position="1"/>
        <end position="21"/>
    </location>
</feature>
<dbReference type="FunFam" id="3.40.50.1820:FF:000270">
    <property type="entry name" value="Alpha/beta-Hydrolases superfamily protein"/>
    <property type="match status" value="1"/>
</dbReference>
<evidence type="ECO:0000313" key="5">
    <source>
        <dbReference type="Proteomes" id="UP001345219"/>
    </source>
</evidence>
<evidence type="ECO:0000313" key="4">
    <source>
        <dbReference type="EMBL" id="KAK4749288.1"/>
    </source>
</evidence>
<dbReference type="PANTHER" id="PTHR45763">
    <property type="entry name" value="HYDROLASE, ALPHA/BETA FOLD FAMILY PROTEIN, EXPRESSED-RELATED"/>
    <property type="match status" value="1"/>
</dbReference>
<keyword evidence="2" id="KW-1133">Transmembrane helix</keyword>
<keyword evidence="2" id="KW-0472">Membrane</keyword>
<accession>A0AAN7JME0</accession>
<evidence type="ECO:0000259" key="3">
    <source>
        <dbReference type="Pfam" id="PF12697"/>
    </source>
</evidence>
<gene>
    <name evidence="4" type="ORF">SAY87_026737</name>
</gene>
<sequence>MAAGLNRKVSPASARAHTRRANQSSSSVLPSGIFKTLLIVLLVGFLSWAYQAIQPPPPNIPGSQGGPPITSPRIKLRDGRYLAYNEYGAPKDTAKHKIVFVHGFDSCRYDTVIATGLSQSVIDELGVYIVSFDRPGYGESDPDPNRTPESIALDIEELADQLGLGSRFYVSGFSMGGQIIWGCLKYIPHRLAGASLLTPVVNYWWRGLPSNLSREAYYEQLPQDQWAVRVAHYLPWLANWWNTRKWFPGSSVVTLSTNILSLPDKIVISKRSTRHTYVGQVRQQGEQESIYRDMVIGFGTWDFSPTELKNPFPNNEGSVQIWQGDQDLIVPVTLQRFMAQRLPWVQYYELPETGHLFPLVEGMPDLIVKKLILGDAAS</sequence>
<dbReference type="AlphaFoldDB" id="A0AAN7JME0"/>
<organism evidence="4 5">
    <name type="scientific">Trapa incisa</name>
    <dbReference type="NCBI Taxonomy" id="236973"/>
    <lineage>
        <taxon>Eukaryota</taxon>
        <taxon>Viridiplantae</taxon>
        <taxon>Streptophyta</taxon>
        <taxon>Embryophyta</taxon>
        <taxon>Tracheophyta</taxon>
        <taxon>Spermatophyta</taxon>
        <taxon>Magnoliopsida</taxon>
        <taxon>eudicotyledons</taxon>
        <taxon>Gunneridae</taxon>
        <taxon>Pentapetalae</taxon>
        <taxon>rosids</taxon>
        <taxon>malvids</taxon>
        <taxon>Myrtales</taxon>
        <taxon>Lythraceae</taxon>
        <taxon>Trapa</taxon>
    </lineage>
</organism>
<dbReference type="InterPro" id="IPR029058">
    <property type="entry name" value="AB_hydrolase_fold"/>
</dbReference>
<dbReference type="Pfam" id="PF12697">
    <property type="entry name" value="Abhydrolase_6"/>
    <property type="match status" value="1"/>
</dbReference>
<evidence type="ECO:0000256" key="2">
    <source>
        <dbReference type="SAM" id="Phobius"/>
    </source>
</evidence>
<reference evidence="4 5" key="1">
    <citation type="journal article" date="2023" name="Hortic Res">
        <title>Pangenome of water caltrop reveals structural variations and asymmetric subgenome divergence after allopolyploidization.</title>
        <authorList>
            <person name="Zhang X."/>
            <person name="Chen Y."/>
            <person name="Wang L."/>
            <person name="Yuan Y."/>
            <person name="Fang M."/>
            <person name="Shi L."/>
            <person name="Lu R."/>
            <person name="Comes H.P."/>
            <person name="Ma Y."/>
            <person name="Chen Y."/>
            <person name="Huang G."/>
            <person name="Zhou Y."/>
            <person name="Zheng Z."/>
            <person name="Qiu Y."/>
        </authorList>
    </citation>
    <scope>NUCLEOTIDE SEQUENCE [LARGE SCALE GENOMIC DNA]</scope>
    <source>
        <tissue evidence="4">Roots</tissue>
    </source>
</reference>
<feature type="domain" description="AB hydrolase-1" evidence="3">
    <location>
        <begin position="98"/>
        <end position="367"/>
    </location>
</feature>
<feature type="transmembrane region" description="Helical" evidence="2">
    <location>
        <begin position="28"/>
        <end position="50"/>
    </location>
</feature>
<dbReference type="EMBL" id="JAXIOK010000018">
    <property type="protein sequence ID" value="KAK4749288.1"/>
    <property type="molecule type" value="Genomic_DNA"/>
</dbReference>